<evidence type="ECO:0000259" key="5">
    <source>
        <dbReference type="PROSITE" id="PS01124"/>
    </source>
</evidence>
<name>A0A927H5J1_9BACL</name>
<organism evidence="7 8">
    <name type="scientific">Paenibacillus arenilitoris</name>
    <dbReference type="NCBI Taxonomy" id="2772299"/>
    <lineage>
        <taxon>Bacteria</taxon>
        <taxon>Bacillati</taxon>
        <taxon>Bacillota</taxon>
        <taxon>Bacilli</taxon>
        <taxon>Bacillales</taxon>
        <taxon>Paenibacillaceae</taxon>
        <taxon>Paenibacillus</taxon>
    </lineage>
</organism>
<dbReference type="PANTHER" id="PTHR43280:SF30">
    <property type="entry name" value="MMSAB OPERON REGULATORY PROTEIN"/>
    <property type="match status" value="1"/>
</dbReference>
<dbReference type="SMART" id="SM00342">
    <property type="entry name" value="HTH_ARAC"/>
    <property type="match status" value="1"/>
</dbReference>
<dbReference type="InterPro" id="IPR018060">
    <property type="entry name" value="HTH_AraC"/>
</dbReference>
<dbReference type="InterPro" id="IPR018062">
    <property type="entry name" value="HTH_AraC-typ_CS"/>
</dbReference>
<dbReference type="PROSITE" id="PS50110">
    <property type="entry name" value="RESPONSE_REGULATORY"/>
    <property type="match status" value="1"/>
</dbReference>
<dbReference type="GO" id="GO:0003700">
    <property type="term" value="F:DNA-binding transcription factor activity"/>
    <property type="evidence" value="ECO:0007669"/>
    <property type="project" value="InterPro"/>
</dbReference>
<feature type="domain" description="Response regulatory" evidence="6">
    <location>
        <begin position="6"/>
        <end position="123"/>
    </location>
</feature>
<dbReference type="Pfam" id="PF17853">
    <property type="entry name" value="GGDEF_2"/>
    <property type="match status" value="1"/>
</dbReference>
<dbReference type="InterPro" id="IPR020449">
    <property type="entry name" value="Tscrpt_reg_AraC-type_HTH"/>
</dbReference>
<sequence length="538" mass="61017">MDQTCSMVVIDDIKTVVNGIVNQLNWAEHGIEIAGTATDGEGGLALLRRTKPDIIVTDIRMPKLSGIEMTRQITELLPGSKIIFISGYSDFDNAQQAVKLGAFDYVLKPFTSKQFLNIVLQARDSVLKERADQVRLGDMERKLKESIPLLRQEYLNLLVRYAADPSTLAQRWDFLQIDLDDRPFAVFAIEIDRPPGASNEQTIKEIELNRFAVQNIAEETILASTKGIVFRDGVNRFIAIVNVQDPDEPLAVAERCLRNVARFSKCTISIGVGQVARAKSEIPLAYRQSVEALSYNFYTGGNSVFDFRDIEHGKHQAPPVYSEHKEKELLYSIRSGNSDKAEQALEQIFMEWDGMHGYPSPDQTKVLYFELALAIQKAAADRIARPEKLPFEDKINRLTHHALTIRDMQRLIKELCSLGCGIVESRQREEAQRIIDESKRYMKEHLHVNESVADYAKRVHLSPSYFANLFKKVTGQAVMQFVLNERMERAKLLLAGNDSIQEVAEAVGYEDRSYFSEVFKKQTGMTPKDFKLRYAKNG</sequence>
<evidence type="ECO:0000256" key="3">
    <source>
        <dbReference type="ARBA" id="ARBA00023163"/>
    </source>
</evidence>
<dbReference type="GO" id="GO:0000160">
    <property type="term" value="P:phosphorelay signal transduction system"/>
    <property type="evidence" value="ECO:0007669"/>
    <property type="project" value="InterPro"/>
</dbReference>
<evidence type="ECO:0000256" key="1">
    <source>
        <dbReference type="ARBA" id="ARBA00023015"/>
    </source>
</evidence>
<dbReference type="GO" id="GO:0043565">
    <property type="term" value="F:sequence-specific DNA binding"/>
    <property type="evidence" value="ECO:0007669"/>
    <property type="project" value="InterPro"/>
</dbReference>
<evidence type="ECO:0000313" key="8">
    <source>
        <dbReference type="Proteomes" id="UP000632125"/>
    </source>
</evidence>
<keyword evidence="1" id="KW-0805">Transcription regulation</keyword>
<dbReference type="InterPro" id="IPR001789">
    <property type="entry name" value="Sig_transdc_resp-reg_receiver"/>
</dbReference>
<dbReference type="Pfam" id="PF00072">
    <property type="entry name" value="Response_reg"/>
    <property type="match status" value="1"/>
</dbReference>
<dbReference type="InterPro" id="IPR011006">
    <property type="entry name" value="CheY-like_superfamily"/>
</dbReference>
<dbReference type="PRINTS" id="PR00032">
    <property type="entry name" value="HTHARAC"/>
</dbReference>
<comment type="caution">
    <text evidence="7">The sequence shown here is derived from an EMBL/GenBank/DDBJ whole genome shotgun (WGS) entry which is preliminary data.</text>
</comment>
<protein>
    <submittedName>
        <fullName evidence="7">Response regulator</fullName>
    </submittedName>
</protein>
<feature type="modified residue" description="4-aspartylphosphate" evidence="4">
    <location>
        <position position="58"/>
    </location>
</feature>
<dbReference type="Gene3D" id="1.10.10.60">
    <property type="entry name" value="Homeodomain-like"/>
    <property type="match status" value="2"/>
</dbReference>
<keyword evidence="4" id="KW-0597">Phosphoprotein</keyword>
<dbReference type="AlphaFoldDB" id="A0A927H5J1"/>
<dbReference type="PROSITE" id="PS01124">
    <property type="entry name" value="HTH_ARAC_FAMILY_2"/>
    <property type="match status" value="1"/>
</dbReference>
<evidence type="ECO:0000256" key="2">
    <source>
        <dbReference type="ARBA" id="ARBA00023125"/>
    </source>
</evidence>
<keyword evidence="2" id="KW-0238">DNA-binding</keyword>
<dbReference type="SUPFAM" id="SSF52172">
    <property type="entry name" value="CheY-like"/>
    <property type="match status" value="1"/>
</dbReference>
<dbReference type="InterPro" id="IPR009057">
    <property type="entry name" value="Homeodomain-like_sf"/>
</dbReference>
<dbReference type="CDD" id="cd17536">
    <property type="entry name" value="REC_YesN-like"/>
    <property type="match status" value="1"/>
</dbReference>
<reference evidence="7" key="1">
    <citation type="submission" date="2020-09" db="EMBL/GenBank/DDBJ databases">
        <title>A novel bacterium of genus Paenibacillus, isolated from South China Sea.</title>
        <authorList>
            <person name="Huang H."/>
            <person name="Mo K."/>
            <person name="Hu Y."/>
        </authorList>
    </citation>
    <scope>NUCLEOTIDE SEQUENCE</scope>
    <source>
        <strain evidence="7">IB182493</strain>
    </source>
</reference>
<proteinExistence type="predicted"/>
<dbReference type="Pfam" id="PF12833">
    <property type="entry name" value="HTH_18"/>
    <property type="match status" value="1"/>
</dbReference>
<dbReference type="PROSITE" id="PS00041">
    <property type="entry name" value="HTH_ARAC_FAMILY_1"/>
    <property type="match status" value="1"/>
</dbReference>
<evidence type="ECO:0000313" key="7">
    <source>
        <dbReference type="EMBL" id="MBD2868593.1"/>
    </source>
</evidence>
<accession>A0A927H5J1</accession>
<dbReference type="SMART" id="SM00448">
    <property type="entry name" value="REC"/>
    <property type="match status" value="1"/>
</dbReference>
<dbReference type="Gene3D" id="3.40.50.2300">
    <property type="match status" value="1"/>
</dbReference>
<keyword evidence="3" id="KW-0804">Transcription</keyword>
<dbReference type="InterPro" id="IPR041522">
    <property type="entry name" value="CdaR_GGDEF"/>
</dbReference>
<dbReference type="SUPFAM" id="SSF46689">
    <property type="entry name" value="Homeodomain-like"/>
    <property type="match status" value="2"/>
</dbReference>
<dbReference type="EMBL" id="JACXIY010000010">
    <property type="protein sequence ID" value="MBD2868593.1"/>
    <property type="molecule type" value="Genomic_DNA"/>
</dbReference>
<evidence type="ECO:0000256" key="4">
    <source>
        <dbReference type="PROSITE-ProRule" id="PRU00169"/>
    </source>
</evidence>
<feature type="domain" description="HTH araC/xylS-type" evidence="5">
    <location>
        <begin position="436"/>
        <end position="533"/>
    </location>
</feature>
<dbReference type="PANTHER" id="PTHR43280">
    <property type="entry name" value="ARAC-FAMILY TRANSCRIPTIONAL REGULATOR"/>
    <property type="match status" value="1"/>
</dbReference>
<gene>
    <name evidence="7" type="ORF">IDH41_08385</name>
</gene>
<evidence type="ECO:0000259" key="6">
    <source>
        <dbReference type="PROSITE" id="PS50110"/>
    </source>
</evidence>
<keyword evidence="8" id="KW-1185">Reference proteome</keyword>
<dbReference type="Proteomes" id="UP000632125">
    <property type="component" value="Unassembled WGS sequence"/>
</dbReference>
<dbReference type="RefSeq" id="WP_190859983.1">
    <property type="nucleotide sequence ID" value="NZ_JACXIY010000010.1"/>
</dbReference>